<sequence>MAEEVCPICGGLGWKILEKDGLTAAQRCECRVDSRADSLWKRARIPANYLGDRFDNFSDRGSSELRMMQLQLSRYCQEFPAVDPPGLLFIGEPGTGKTHLAVAVLQRLIESGHEGIFVDYQNLLQRIRASYDPSSGESPREAYEMALECDVLLLDDLGAHRVTDWVEDTVTSIITYRCNERKPIIATTNLPDAEMGGTLIERMPEGSPARFDVKTTLAEKIGMRARSRLFEMCKIIRMPKVGDFRVAMRR</sequence>
<evidence type="ECO:0000313" key="3">
    <source>
        <dbReference type="Proteomes" id="UP000593892"/>
    </source>
</evidence>
<dbReference type="SMART" id="SM00382">
    <property type="entry name" value="AAA"/>
    <property type="match status" value="1"/>
</dbReference>
<dbReference type="PANTHER" id="PTHR30050:SF4">
    <property type="entry name" value="ATP-BINDING PROTEIN RV3427C IN INSERTION SEQUENCE-RELATED"/>
    <property type="match status" value="1"/>
</dbReference>
<evidence type="ECO:0000313" key="2">
    <source>
        <dbReference type="EMBL" id="QOY89613.1"/>
    </source>
</evidence>
<dbReference type="AlphaFoldDB" id="A0A7S7NTM6"/>
<protein>
    <submittedName>
        <fullName evidence="2">ATP-binding protein</fullName>
    </submittedName>
</protein>
<dbReference type="InterPro" id="IPR027417">
    <property type="entry name" value="P-loop_NTPase"/>
</dbReference>
<dbReference type="InterPro" id="IPR002611">
    <property type="entry name" value="IstB_ATP-bd"/>
</dbReference>
<accession>A0A7S7NTM6</accession>
<dbReference type="GO" id="GO:0006260">
    <property type="term" value="P:DNA replication"/>
    <property type="evidence" value="ECO:0007669"/>
    <property type="project" value="TreeGrafter"/>
</dbReference>
<dbReference type="SUPFAM" id="SSF52540">
    <property type="entry name" value="P-loop containing nucleoside triphosphate hydrolases"/>
    <property type="match status" value="1"/>
</dbReference>
<dbReference type="Proteomes" id="UP000593892">
    <property type="component" value="Chromosome"/>
</dbReference>
<proteinExistence type="predicted"/>
<keyword evidence="3" id="KW-1185">Reference proteome</keyword>
<dbReference type="Pfam" id="PF01695">
    <property type="entry name" value="IstB_IS21"/>
    <property type="match status" value="1"/>
</dbReference>
<keyword evidence="2" id="KW-0067">ATP-binding</keyword>
<name>A0A7S7NTM6_PALFE</name>
<dbReference type="GO" id="GO:0005524">
    <property type="term" value="F:ATP binding"/>
    <property type="evidence" value="ECO:0007669"/>
    <property type="project" value="UniProtKB-KW"/>
</dbReference>
<dbReference type="PANTHER" id="PTHR30050">
    <property type="entry name" value="CHROMOSOMAL REPLICATION INITIATOR PROTEIN DNAA"/>
    <property type="match status" value="1"/>
</dbReference>
<dbReference type="CDD" id="cd00009">
    <property type="entry name" value="AAA"/>
    <property type="match status" value="1"/>
</dbReference>
<evidence type="ECO:0000259" key="1">
    <source>
        <dbReference type="SMART" id="SM00382"/>
    </source>
</evidence>
<dbReference type="InterPro" id="IPR003593">
    <property type="entry name" value="AAA+_ATPase"/>
</dbReference>
<feature type="domain" description="AAA+ ATPase" evidence="1">
    <location>
        <begin position="83"/>
        <end position="209"/>
    </location>
</feature>
<organism evidence="2 3">
    <name type="scientific">Paludibaculum fermentans</name>
    <dbReference type="NCBI Taxonomy" id="1473598"/>
    <lineage>
        <taxon>Bacteria</taxon>
        <taxon>Pseudomonadati</taxon>
        <taxon>Acidobacteriota</taxon>
        <taxon>Terriglobia</taxon>
        <taxon>Bryobacterales</taxon>
        <taxon>Bryobacteraceae</taxon>
        <taxon>Paludibaculum</taxon>
    </lineage>
</organism>
<dbReference type="EMBL" id="CP063849">
    <property type="protein sequence ID" value="QOY89613.1"/>
    <property type="molecule type" value="Genomic_DNA"/>
</dbReference>
<dbReference type="Gene3D" id="3.40.50.300">
    <property type="entry name" value="P-loop containing nucleotide triphosphate hydrolases"/>
    <property type="match status" value="1"/>
</dbReference>
<gene>
    <name evidence="2" type="ORF">IRI77_06585</name>
</gene>
<reference evidence="2 3" key="1">
    <citation type="submission" date="2020-10" db="EMBL/GenBank/DDBJ databases">
        <title>Complete genome sequence of Paludibaculum fermentans P105T, a facultatively anaerobic acidobacterium capable of dissimilatory Fe(III) reduction.</title>
        <authorList>
            <person name="Dedysh S.N."/>
            <person name="Beletsky A.V."/>
            <person name="Kulichevskaya I.S."/>
            <person name="Mardanov A.V."/>
            <person name="Ravin N.V."/>
        </authorList>
    </citation>
    <scope>NUCLEOTIDE SEQUENCE [LARGE SCALE GENOMIC DNA]</scope>
    <source>
        <strain evidence="2 3">P105</strain>
    </source>
</reference>
<dbReference type="RefSeq" id="WP_194451275.1">
    <property type="nucleotide sequence ID" value="NZ_CP063849.1"/>
</dbReference>
<dbReference type="KEGG" id="pfer:IRI77_06585"/>
<keyword evidence="2" id="KW-0547">Nucleotide-binding</keyword>